<name>A0A2N6T6K7_9CORY</name>
<proteinExistence type="predicted"/>
<feature type="transmembrane region" description="Helical" evidence="1">
    <location>
        <begin position="51"/>
        <end position="74"/>
    </location>
</feature>
<dbReference type="PANTHER" id="PTHR37305">
    <property type="entry name" value="INTEGRAL MEMBRANE PROTEIN-RELATED"/>
    <property type="match status" value="1"/>
</dbReference>
<comment type="caution">
    <text evidence="2">The sequence shown here is derived from an EMBL/GenBank/DDBJ whole genome shotgun (WGS) entry which is preliminary data.</text>
</comment>
<keyword evidence="1" id="KW-0472">Membrane</keyword>
<protein>
    <submittedName>
        <fullName evidence="2">ABC transporter permease</fullName>
    </submittedName>
</protein>
<evidence type="ECO:0000313" key="3">
    <source>
        <dbReference type="Proteomes" id="UP000235836"/>
    </source>
</evidence>
<feature type="transmembrane region" description="Helical" evidence="1">
    <location>
        <begin position="140"/>
        <end position="162"/>
    </location>
</feature>
<dbReference type="AlphaFoldDB" id="A0A2N6T6K7"/>
<accession>A0A2N6T6K7</accession>
<keyword evidence="3" id="KW-1185">Reference proteome</keyword>
<dbReference type="RefSeq" id="WP_102723470.1">
    <property type="nucleotide sequence ID" value="NZ_PNHG01000003.1"/>
</dbReference>
<feature type="transmembrane region" description="Helical" evidence="1">
    <location>
        <begin position="169"/>
        <end position="186"/>
    </location>
</feature>
<feature type="transmembrane region" description="Helical" evidence="1">
    <location>
        <begin position="18"/>
        <end position="39"/>
    </location>
</feature>
<keyword evidence="1" id="KW-0812">Transmembrane</keyword>
<organism evidence="2 3">
    <name type="scientific">Corynebacterium tuscaniense</name>
    <dbReference type="NCBI Taxonomy" id="302449"/>
    <lineage>
        <taxon>Bacteria</taxon>
        <taxon>Bacillati</taxon>
        <taxon>Actinomycetota</taxon>
        <taxon>Actinomycetes</taxon>
        <taxon>Mycobacteriales</taxon>
        <taxon>Corynebacteriaceae</taxon>
        <taxon>Corynebacterium</taxon>
    </lineage>
</organism>
<gene>
    <name evidence="2" type="ORF">CJ203_02830</name>
</gene>
<dbReference type="Proteomes" id="UP000235836">
    <property type="component" value="Unassembled WGS sequence"/>
</dbReference>
<keyword evidence="1" id="KW-1133">Transmembrane helix</keyword>
<evidence type="ECO:0000256" key="1">
    <source>
        <dbReference type="SAM" id="Phobius"/>
    </source>
</evidence>
<dbReference type="EMBL" id="PNHG01000003">
    <property type="protein sequence ID" value="PMC64966.1"/>
    <property type="molecule type" value="Genomic_DNA"/>
</dbReference>
<sequence length="251" mass="27453">MLNTIISEWTKLRTTASFWWTSSIAIALSIGWTILMASLDSPDTPSYGGALVVAGFVSFGLLTLMIQAVMVVTTEYRYKVSATNMTLTPQRWKVALAKLVVYGGYATALSFLILAVSFVIGDLIATNPIGWASNEFTRRSLWAVPLATFVSALLVQGIGWIVRQTAGALVVYLGWQFAVEPLIAFLPKVGQEIQAYAPFKNLQHFTTNIPNPGPQPGVDAPLELWQSLLLFGVWAVVLYGIGLLLLEKRDV</sequence>
<evidence type="ECO:0000313" key="2">
    <source>
        <dbReference type="EMBL" id="PMC64966.1"/>
    </source>
</evidence>
<dbReference type="PANTHER" id="PTHR37305:SF1">
    <property type="entry name" value="MEMBRANE PROTEIN"/>
    <property type="match status" value="1"/>
</dbReference>
<feature type="transmembrane region" description="Helical" evidence="1">
    <location>
        <begin position="224"/>
        <end position="246"/>
    </location>
</feature>
<feature type="transmembrane region" description="Helical" evidence="1">
    <location>
        <begin position="95"/>
        <end position="120"/>
    </location>
</feature>
<reference evidence="2 3" key="1">
    <citation type="submission" date="2017-09" db="EMBL/GenBank/DDBJ databases">
        <title>Bacterial strain isolated from the female urinary microbiota.</title>
        <authorList>
            <person name="Thomas-White K."/>
            <person name="Kumar N."/>
            <person name="Forster S."/>
            <person name="Putonti C."/>
            <person name="Lawley T."/>
            <person name="Wolfe A.J."/>
        </authorList>
    </citation>
    <scope>NUCLEOTIDE SEQUENCE [LARGE SCALE GENOMIC DNA]</scope>
    <source>
        <strain evidence="2 3">UMB0792</strain>
    </source>
</reference>